<dbReference type="RefSeq" id="XP_064076863.1">
    <property type="nucleotide sequence ID" value="XM_064220793.1"/>
</dbReference>
<sequence length="248" mass="28256">MNVQVSIERVLDRASPQNDLQRHRPKSVTSMRGLPSHGRVRLKTLVPRKNLTIRFATLKVRSLTGRTKELSSVLSPYLFCLVMDALTEKAQSLTPWTFIYADDVAICTIFRGDLEHTLGEWKQQLQRGGIMLSVSKTQYMVCNDPDSLNSSIVIDGQQVTICDEYKYLGTMLHNTGKLDTNIQLPIAAAWLKWREVTGVTCDQRMPVKLKGLIYKTIIRPELTYGSETWALTHRHIHCLQVAEMKMLL</sequence>
<name>A0ABM4AZZ5_VANTA</name>
<proteinExistence type="predicted"/>
<evidence type="ECO:0000259" key="1">
    <source>
        <dbReference type="PROSITE" id="PS50878"/>
    </source>
</evidence>
<dbReference type="PANTHER" id="PTHR46238">
    <property type="entry name" value="REVERSE TRANSCRIPTASE DOMAIN-CONTAINING PROTEIN"/>
    <property type="match status" value="1"/>
</dbReference>
<dbReference type="InterPro" id="IPR043502">
    <property type="entry name" value="DNA/RNA_pol_sf"/>
</dbReference>
<dbReference type="PANTHER" id="PTHR46238:SF8">
    <property type="entry name" value="ENDONUCLEASE_EXONUCLEASE_PHOSPHATASE DOMAIN-CONTAINING PROTEIN"/>
    <property type="match status" value="1"/>
</dbReference>
<dbReference type="PROSITE" id="PS50878">
    <property type="entry name" value="RT_POL"/>
    <property type="match status" value="1"/>
</dbReference>
<accession>A0ABM4AZZ5</accession>
<dbReference type="InterPro" id="IPR000477">
    <property type="entry name" value="RT_dom"/>
</dbReference>
<dbReference type="GeneID" id="135194812"/>
<dbReference type="Proteomes" id="UP001652626">
    <property type="component" value="Chromosome 5"/>
</dbReference>
<reference evidence="3" key="1">
    <citation type="submission" date="2025-08" db="UniProtKB">
        <authorList>
            <consortium name="RefSeq"/>
        </authorList>
    </citation>
    <scope>IDENTIFICATION</scope>
    <source>
        <tissue evidence="3">Whole body</tissue>
    </source>
</reference>
<keyword evidence="2" id="KW-1185">Reference proteome</keyword>
<dbReference type="Pfam" id="PF00078">
    <property type="entry name" value="RVT_1"/>
    <property type="match status" value="1"/>
</dbReference>
<feature type="domain" description="Reverse transcriptase" evidence="1">
    <location>
        <begin position="1"/>
        <end position="172"/>
    </location>
</feature>
<organism evidence="2 3">
    <name type="scientific">Vanessa tameamea</name>
    <name type="common">Kamehameha butterfly</name>
    <dbReference type="NCBI Taxonomy" id="334116"/>
    <lineage>
        <taxon>Eukaryota</taxon>
        <taxon>Metazoa</taxon>
        <taxon>Ecdysozoa</taxon>
        <taxon>Arthropoda</taxon>
        <taxon>Hexapoda</taxon>
        <taxon>Insecta</taxon>
        <taxon>Pterygota</taxon>
        <taxon>Neoptera</taxon>
        <taxon>Endopterygota</taxon>
        <taxon>Lepidoptera</taxon>
        <taxon>Glossata</taxon>
        <taxon>Ditrysia</taxon>
        <taxon>Papilionoidea</taxon>
        <taxon>Nymphalidae</taxon>
        <taxon>Nymphalinae</taxon>
        <taxon>Vanessa</taxon>
    </lineage>
</organism>
<gene>
    <name evidence="3" type="primary">LOC135194812</name>
</gene>
<protein>
    <submittedName>
        <fullName evidence="3">Uncharacterized protein LOC135194812</fullName>
    </submittedName>
</protein>
<evidence type="ECO:0000313" key="2">
    <source>
        <dbReference type="Proteomes" id="UP001652626"/>
    </source>
</evidence>
<dbReference type="SUPFAM" id="SSF56672">
    <property type="entry name" value="DNA/RNA polymerases"/>
    <property type="match status" value="1"/>
</dbReference>
<evidence type="ECO:0000313" key="3">
    <source>
        <dbReference type="RefSeq" id="XP_064076863.1"/>
    </source>
</evidence>